<dbReference type="RefSeq" id="WP_277732141.1">
    <property type="nucleotide sequence ID" value="NZ_CP120733.1"/>
</dbReference>
<protein>
    <recommendedName>
        <fullName evidence="3">Tetratricopeptide repeat protein</fullName>
    </recommendedName>
</protein>
<name>A0ABY8EE46_9FIRM</name>
<dbReference type="InterPro" id="IPR011990">
    <property type="entry name" value="TPR-like_helical_dom_sf"/>
</dbReference>
<reference evidence="1 2" key="1">
    <citation type="submission" date="2023-03" db="EMBL/GenBank/DDBJ databases">
        <title>Complete genome sequence of Tepidibacter sp. SWIR-1, isolated from a deep-sea hydrothermal vent.</title>
        <authorList>
            <person name="Li X."/>
        </authorList>
    </citation>
    <scope>NUCLEOTIDE SEQUENCE [LARGE SCALE GENOMIC DNA]</scope>
    <source>
        <strain evidence="1 2">SWIR-1</strain>
    </source>
</reference>
<proteinExistence type="predicted"/>
<dbReference type="InterPro" id="IPR028061">
    <property type="entry name" value="Fis1_TPR_C"/>
</dbReference>
<organism evidence="1 2">
    <name type="scientific">Tepidibacter hydrothermalis</name>
    <dbReference type="NCBI Taxonomy" id="3036126"/>
    <lineage>
        <taxon>Bacteria</taxon>
        <taxon>Bacillati</taxon>
        <taxon>Bacillota</taxon>
        <taxon>Clostridia</taxon>
        <taxon>Peptostreptococcales</taxon>
        <taxon>Peptostreptococcaceae</taxon>
        <taxon>Tepidibacter</taxon>
    </lineage>
</organism>
<dbReference type="Gene3D" id="1.25.40.10">
    <property type="entry name" value="Tetratricopeptide repeat domain"/>
    <property type="match status" value="1"/>
</dbReference>
<dbReference type="SUPFAM" id="SSF48452">
    <property type="entry name" value="TPR-like"/>
    <property type="match status" value="1"/>
</dbReference>
<gene>
    <name evidence="1" type="ORF">P4S50_17680</name>
</gene>
<sequence>MVYRDYLVNIVKCFLPYMAEVSTLRNNKKAVILADIDGYGFNEIVAAYKWQGENYIVVLKRVYNGWCIIGNVKGSGYDITELIAARVTNTAKDDIIVGWQVGSIWSELYIYKYTNKGLINISPSEIYYSKIDIEDMKGEGGRVEIAIWIHDTGEAYKVKVLRWCDNGLIEAIDVYPYYFKKVVKYYKEKTKEVPLSPVHLYYLADAQFKSGEYEDALSSINRLLQFEYPYPSKEKAIQLKDEIQKRIY</sequence>
<evidence type="ECO:0000313" key="2">
    <source>
        <dbReference type="Proteomes" id="UP001222800"/>
    </source>
</evidence>
<keyword evidence="2" id="KW-1185">Reference proteome</keyword>
<accession>A0ABY8EE46</accession>
<dbReference type="Proteomes" id="UP001222800">
    <property type="component" value="Chromosome"/>
</dbReference>
<dbReference type="EMBL" id="CP120733">
    <property type="protein sequence ID" value="WFD10165.1"/>
    <property type="molecule type" value="Genomic_DNA"/>
</dbReference>
<evidence type="ECO:0000313" key="1">
    <source>
        <dbReference type="EMBL" id="WFD10165.1"/>
    </source>
</evidence>
<evidence type="ECO:0008006" key="3">
    <source>
        <dbReference type="Google" id="ProtNLM"/>
    </source>
</evidence>
<dbReference type="Pfam" id="PF14853">
    <property type="entry name" value="Fis1_TPR_C"/>
    <property type="match status" value="1"/>
</dbReference>